<comment type="caution">
    <text evidence="9">The sequence shown here is derived from an EMBL/GenBank/DDBJ whole genome shotgun (WGS) entry which is preliminary data.</text>
</comment>
<feature type="transmembrane region" description="Helical" evidence="7">
    <location>
        <begin position="301"/>
        <end position="320"/>
    </location>
</feature>
<feature type="transmembrane region" description="Helical" evidence="7">
    <location>
        <begin position="359"/>
        <end position="378"/>
    </location>
</feature>
<keyword evidence="10" id="KW-1185">Reference proteome</keyword>
<dbReference type="EMBL" id="QFGA01000002">
    <property type="protein sequence ID" value="TEB05886.1"/>
    <property type="molecule type" value="Genomic_DNA"/>
</dbReference>
<keyword evidence="5 7" id="KW-1133">Transmembrane helix</keyword>
<feature type="transmembrane region" description="Helical" evidence="7">
    <location>
        <begin position="6"/>
        <end position="23"/>
    </location>
</feature>
<organism evidence="9 10">
    <name type="scientific">Pelotomaculum schinkii</name>
    <dbReference type="NCBI Taxonomy" id="78350"/>
    <lineage>
        <taxon>Bacteria</taxon>
        <taxon>Bacillati</taxon>
        <taxon>Bacillota</taxon>
        <taxon>Clostridia</taxon>
        <taxon>Eubacteriales</taxon>
        <taxon>Desulfotomaculaceae</taxon>
        <taxon>Pelotomaculum</taxon>
    </lineage>
</organism>
<dbReference type="PANTHER" id="PTHR42751">
    <property type="entry name" value="SODIUM/HYDROGEN EXCHANGER FAMILY/TRKA DOMAIN PROTEIN"/>
    <property type="match status" value="1"/>
</dbReference>
<dbReference type="GO" id="GO:0015297">
    <property type="term" value="F:antiporter activity"/>
    <property type="evidence" value="ECO:0007669"/>
    <property type="project" value="InterPro"/>
</dbReference>
<keyword evidence="6 7" id="KW-0472">Membrane</keyword>
<dbReference type="AlphaFoldDB" id="A0A4Y7RAR1"/>
<evidence type="ECO:0000313" key="9">
    <source>
        <dbReference type="EMBL" id="TEB05886.1"/>
    </source>
</evidence>
<dbReference type="Proteomes" id="UP000298324">
    <property type="component" value="Unassembled WGS sequence"/>
</dbReference>
<dbReference type="InterPro" id="IPR006153">
    <property type="entry name" value="Cation/H_exchanger_TM"/>
</dbReference>
<feature type="transmembrane region" description="Helical" evidence="7">
    <location>
        <begin position="98"/>
        <end position="116"/>
    </location>
</feature>
<evidence type="ECO:0000256" key="6">
    <source>
        <dbReference type="ARBA" id="ARBA00023136"/>
    </source>
</evidence>
<evidence type="ECO:0000313" key="10">
    <source>
        <dbReference type="Proteomes" id="UP000298324"/>
    </source>
</evidence>
<dbReference type="GO" id="GO:1902600">
    <property type="term" value="P:proton transmembrane transport"/>
    <property type="evidence" value="ECO:0007669"/>
    <property type="project" value="InterPro"/>
</dbReference>
<dbReference type="InterPro" id="IPR038770">
    <property type="entry name" value="Na+/solute_symporter_sf"/>
</dbReference>
<dbReference type="GO" id="GO:0016020">
    <property type="term" value="C:membrane"/>
    <property type="evidence" value="ECO:0007669"/>
    <property type="project" value="UniProtKB-SubCell"/>
</dbReference>
<comment type="similarity">
    <text evidence="2">Belongs to the monovalent cation:proton antiporter 2 (CPA2) transporter (TC 2.A.37) family.</text>
</comment>
<evidence type="ECO:0000256" key="3">
    <source>
        <dbReference type="ARBA" id="ARBA00022448"/>
    </source>
</evidence>
<gene>
    <name evidence="9" type="primary">yhaU</name>
    <name evidence="9" type="ORF">Psch_02928</name>
</gene>
<feature type="domain" description="Cation/H+ exchanger transmembrane" evidence="8">
    <location>
        <begin position="15"/>
        <end position="379"/>
    </location>
</feature>
<evidence type="ECO:0000259" key="8">
    <source>
        <dbReference type="Pfam" id="PF00999"/>
    </source>
</evidence>
<feature type="transmembrane region" description="Helical" evidence="7">
    <location>
        <begin position="68"/>
        <end position="86"/>
    </location>
</feature>
<dbReference type="Gene3D" id="1.20.1530.20">
    <property type="match status" value="1"/>
</dbReference>
<comment type="subcellular location">
    <subcellularLocation>
        <location evidence="1">Membrane</location>
        <topology evidence="1">Multi-pass membrane protein</topology>
    </subcellularLocation>
</comment>
<reference evidence="9 10" key="1">
    <citation type="journal article" date="2018" name="Environ. Microbiol.">
        <title>Novel energy conservation strategies and behaviour of Pelotomaculum schinkii driving syntrophic propionate catabolism.</title>
        <authorList>
            <person name="Hidalgo-Ahumada C.A.P."/>
            <person name="Nobu M.K."/>
            <person name="Narihiro T."/>
            <person name="Tamaki H."/>
            <person name="Liu W.T."/>
            <person name="Kamagata Y."/>
            <person name="Stams A.J.M."/>
            <person name="Imachi H."/>
            <person name="Sousa D.Z."/>
        </authorList>
    </citation>
    <scope>NUCLEOTIDE SEQUENCE [LARGE SCALE GENOMIC DNA]</scope>
    <source>
        <strain evidence="9 10">HH</strain>
    </source>
</reference>
<feature type="transmembrane region" description="Helical" evidence="7">
    <location>
        <begin position="269"/>
        <end position="289"/>
    </location>
</feature>
<evidence type="ECO:0000256" key="1">
    <source>
        <dbReference type="ARBA" id="ARBA00004141"/>
    </source>
</evidence>
<feature type="transmembrane region" description="Helical" evidence="7">
    <location>
        <begin position="216"/>
        <end position="235"/>
    </location>
</feature>
<dbReference type="Pfam" id="PF00999">
    <property type="entry name" value="Na_H_Exchanger"/>
    <property type="match status" value="1"/>
</dbReference>
<sequence length="416" mass="44878">MEQHLLFEVGLALGIIAFAGLLSSRLRFSIVPLLILAGMLVGPQTPHFGVLDFRFIDSAPLIEFLGRLGILFLLFHLGLEFSVGRLVKAGRSIIRGGIIYMAINLTLGLLLPFLLGWPFKEILIVAGITTISSSAIVAKMIVDLKRTVRPETEMILGLMMFQDVFVAVYLSVVSGLVLTGATSTMNVLASAGLALGFIIGIVFLGRKLLSQLNRLLNIPSDEVFMLVLFAILVIIAGFSETIHVAEAIGALLVGLVLGETEHRERIDKLVVPFRDLFGAIFFFSFGLSIDPLALGGAVLPALAAVGLTLTGNFASGMIAGRMSGYSHMASTNVGLTITSRGEFSIILAKLAMAGGLLPILQPFAALYVLILAVLGPLLTKESRWIYISLSRIFRWPALKDKEKPKQKQKKAVAESY</sequence>
<evidence type="ECO:0000256" key="4">
    <source>
        <dbReference type="ARBA" id="ARBA00022692"/>
    </source>
</evidence>
<evidence type="ECO:0000256" key="7">
    <source>
        <dbReference type="SAM" id="Phobius"/>
    </source>
</evidence>
<dbReference type="RefSeq" id="WP_190258583.1">
    <property type="nucleotide sequence ID" value="NZ_QFGA01000002.1"/>
</dbReference>
<keyword evidence="4 7" id="KW-0812">Transmembrane</keyword>
<feature type="transmembrane region" description="Helical" evidence="7">
    <location>
        <begin position="154"/>
        <end position="178"/>
    </location>
</feature>
<evidence type="ECO:0000256" key="5">
    <source>
        <dbReference type="ARBA" id="ARBA00022989"/>
    </source>
</evidence>
<name>A0A4Y7RAR1_9FIRM</name>
<dbReference type="PANTHER" id="PTHR42751:SF4">
    <property type="entry name" value="K(+)_H(+) ANTIPORTER SUBUNIT KHTU"/>
    <property type="match status" value="1"/>
</dbReference>
<feature type="transmembrane region" description="Helical" evidence="7">
    <location>
        <begin position="184"/>
        <end position="204"/>
    </location>
</feature>
<feature type="transmembrane region" description="Helical" evidence="7">
    <location>
        <begin position="122"/>
        <end position="142"/>
    </location>
</feature>
<keyword evidence="3" id="KW-0813">Transport</keyword>
<feature type="transmembrane region" description="Helical" evidence="7">
    <location>
        <begin position="30"/>
        <end position="48"/>
    </location>
</feature>
<evidence type="ECO:0000256" key="2">
    <source>
        <dbReference type="ARBA" id="ARBA00005551"/>
    </source>
</evidence>
<proteinExistence type="inferred from homology"/>
<protein>
    <submittedName>
        <fullName evidence="9">K(+)/H(+) antiporter YhaU</fullName>
    </submittedName>
</protein>
<accession>A0A4Y7RAR1</accession>